<sequence>MKIDFDNIENSFFEIFDQIKVLISQDIWENILLNCTKNEMLVLMLLYRGSDVNMTQIADYLSIPLNTATGIVTRMEKKDMIERVRSTEDKRVVTIVLTDAGKSQINAMMSAFMHYGQKFISTLSADELETAGAILDKVITVLQEESNKETQRKSTVRKIVIE</sequence>
<keyword evidence="2" id="KW-0238">DNA-binding</keyword>
<accession>A0ABR9ZYP3</accession>
<proteinExistence type="predicted"/>
<protein>
    <submittedName>
        <fullName evidence="5">MarR family transcriptional regulator</fullName>
    </submittedName>
</protein>
<dbReference type="PRINTS" id="PR00598">
    <property type="entry name" value="HTHMARR"/>
</dbReference>
<keyword evidence="3" id="KW-0804">Transcription</keyword>
<gene>
    <name evidence="5" type="ORF">ISU02_20970</name>
</gene>
<dbReference type="SMART" id="SM00347">
    <property type="entry name" value="HTH_MARR"/>
    <property type="match status" value="1"/>
</dbReference>
<keyword evidence="6" id="KW-1185">Reference proteome</keyword>
<evidence type="ECO:0000256" key="3">
    <source>
        <dbReference type="ARBA" id="ARBA00023163"/>
    </source>
</evidence>
<dbReference type="SUPFAM" id="SSF46785">
    <property type="entry name" value="Winged helix' DNA-binding domain"/>
    <property type="match status" value="1"/>
</dbReference>
<dbReference type="RefSeq" id="WP_194703812.1">
    <property type="nucleotide sequence ID" value="NZ_JADKNH010000017.1"/>
</dbReference>
<dbReference type="PROSITE" id="PS50995">
    <property type="entry name" value="HTH_MARR_2"/>
    <property type="match status" value="1"/>
</dbReference>
<name>A0ABR9ZYP3_9FIRM</name>
<keyword evidence="1" id="KW-0805">Transcription regulation</keyword>
<comment type="caution">
    <text evidence="5">The sequence shown here is derived from an EMBL/GenBank/DDBJ whole genome shotgun (WGS) entry which is preliminary data.</text>
</comment>
<reference evidence="5 6" key="1">
    <citation type="submission" date="2020-11" db="EMBL/GenBank/DDBJ databases">
        <title>Fusibacter basophilias sp. nov.</title>
        <authorList>
            <person name="Qiu D."/>
        </authorList>
    </citation>
    <scope>NUCLEOTIDE SEQUENCE [LARGE SCALE GENOMIC DNA]</scope>
    <source>
        <strain evidence="5 6">Q10-2</strain>
    </source>
</reference>
<dbReference type="InterPro" id="IPR036390">
    <property type="entry name" value="WH_DNA-bd_sf"/>
</dbReference>
<evidence type="ECO:0000256" key="2">
    <source>
        <dbReference type="ARBA" id="ARBA00023125"/>
    </source>
</evidence>
<dbReference type="Pfam" id="PF01047">
    <property type="entry name" value="MarR"/>
    <property type="match status" value="1"/>
</dbReference>
<organism evidence="5 6">
    <name type="scientific">Fusibacter ferrireducens</name>
    <dbReference type="NCBI Taxonomy" id="2785058"/>
    <lineage>
        <taxon>Bacteria</taxon>
        <taxon>Bacillati</taxon>
        <taxon>Bacillota</taxon>
        <taxon>Clostridia</taxon>
        <taxon>Eubacteriales</taxon>
        <taxon>Eubacteriales Family XII. Incertae Sedis</taxon>
        <taxon>Fusibacter</taxon>
    </lineage>
</organism>
<evidence type="ECO:0000313" key="5">
    <source>
        <dbReference type="EMBL" id="MBF4695574.1"/>
    </source>
</evidence>
<dbReference type="Gene3D" id="1.10.10.10">
    <property type="entry name" value="Winged helix-like DNA-binding domain superfamily/Winged helix DNA-binding domain"/>
    <property type="match status" value="1"/>
</dbReference>
<evidence type="ECO:0000259" key="4">
    <source>
        <dbReference type="PROSITE" id="PS50995"/>
    </source>
</evidence>
<dbReference type="PANTHER" id="PTHR42756">
    <property type="entry name" value="TRANSCRIPTIONAL REGULATOR, MARR"/>
    <property type="match status" value="1"/>
</dbReference>
<dbReference type="InterPro" id="IPR036388">
    <property type="entry name" value="WH-like_DNA-bd_sf"/>
</dbReference>
<evidence type="ECO:0000256" key="1">
    <source>
        <dbReference type="ARBA" id="ARBA00023015"/>
    </source>
</evidence>
<evidence type="ECO:0000313" key="6">
    <source>
        <dbReference type="Proteomes" id="UP000614200"/>
    </source>
</evidence>
<feature type="domain" description="HTH marR-type" evidence="4">
    <location>
        <begin position="1"/>
        <end position="140"/>
    </location>
</feature>
<dbReference type="InterPro" id="IPR000835">
    <property type="entry name" value="HTH_MarR-typ"/>
</dbReference>
<dbReference type="PANTHER" id="PTHR42756:SF1">
    <property type="entry name" value="TRANSCRIPTIONAL REPRESSOR OF EMRAB OPERON"/>
    <property type="match status" value="1"/>
</dbReference>
<dbReference type="Proteomes" id="UP000614200">
    <property type="component" value="Unassembled WGS sequence"/>
</dbReference>
<dbReference type="EMBL" id="JADKNH010000017">
    <property type="protein sequence ID" value="MBF4695574.1"/>
    <property type="molecule type" value="Genomic_DNA"/>
</dbReference>